<dbReference type="PROSITE" id="PS50206">
    <property type="entry name" value="RHODANESE_3"/>
    <property type="match status" value="2"/>
</dbReference>
<dbReference type="PANTHER" id="PTHR11364:SF27">
    <property type="entry name" value="SULFURTRANSFERASE"/>
    <property type="match status" value="1"/>
</dbReference>
<dbReference type="Proteomes" id="UP000018766">
    <property type="component" value="Unassembled WGS sequence"/>
</dbReference>
<keyword evidence="4" id="KW-0670">Pyruvate</keyword>
<protein>
    <submittedName>
        <fullName evidence="4">3-mercaptopyruvate sulfurtransferase</fullName>
    </submittedName>
</protein>
<dbReference type="InterPro" id="IPR045078">
    <property type="entry name" value="TST/MPST-like"/>
</dbReference>
<dbReference type="GO" id="GO:0004792">
    <property type="term" value="F:thiosulfate-cyanide sulfurtransferase activity"/>
    <property type="evidence" value="ECO:0007669"/>
    <property type="project" value="TreeGrafter"/>
</dbReference>
<dbReference type="InterPro" id="IPR036873">
    <property type="entry name" value="Rhodanese-like_dom_sf"/>
</dbReference>
<sequence>MTSVLISAEEILQKGLNAFRFIDARHDLVNHQLGTEQYIKAHIPTAIFLNHETDLCDVKTGKNGRHPLPKREDFANVLMAKGIHIDDDIVVYDADNMMFAAHVWWMLRWMGFANVWVLNGGFKAWQVVGGDVEEGIAPALPPVTWTLRESLVKTVSADEVLKNIQSQQFVLLDARAPERYRGEVEPMDPVAGHIPGAINHPFALNVEADGKMKSPQVLRDAFLPYTQKGLVINQCGSGVTACHNILAMEVAGLHDYALYPGSWSEWVADSTRPVATGE</sequence>
<feature type="domain" description="Rhodanese" evidence="3">
    <location>
        <begin position="165"/>
        <end position="275"/>
    </location>
</feature>
<evidence type="ECO:0000313" key="4">
    <source>
        <dbReference type="EMBL" id="ETD69183.1"/>
    </source>
</evidence>
<evidence type="ECO:0000313" key="5">
    <source>
        <dbReference type="Proteomes" id="UP000018766"/>
    </source>
</evidence>
<dbReference type="SUPFAM" id="SSF52821">
    <property type="entry name" value="Rhodanese/Cell cycle control phosphatase"/>
    <property type="match status" value="2"/>
</dbReference>
<dbReference type="SMART" id="SM00450">
    <property type="entry name" value="RHOD"/>
    <property type="match status" value="2"/>
</dbReference>
<dbReference type="PANTHER" id="PTHR11364">
    <property type="entry name" value="THIOSULFATE SULFERTANSFERASE"/>
    <property type="match status" value="1"/>
</dbReference>
<proteinExistence type="predicted"/>
<accession>V8FZR2</accession>
<keyword evidence="5" id="KW-1185">Reference proteome</keyword>
<dbReference type="RefSeq" id="WP_023951974.1">
    <property type="nucleotide sequence ID" value="NZ_AYSV01000098.1"/>
</dbReference>
<organism evidence="4 5">
    <name type="scientific">Pelistega indica</name>
    <dbReference type="NCBI Taxonomy" id="1414851"/>
    <lineage>
        <taxon>Bacteria</taxon>
        <taxon>Pseudomonadati</taxon>
        <taxon>Pseudomonadota</taxon>
        <taxon>Betaproteobacteria</taxon>
        <taxon>Burkholderiales</taxon>
        <taxon>Alcaligenaceae</taxon>
        <taxon>Pelistega</taxon>
    </lineage>
</organism>
<dbReference type="Pfam" id="PF00581">
    <property type="entry name" value="Rhodanese"/>
    <property type="match status" value="2"/>
</dbReference>
<keyword evidence="1 4" id="KW-0808">Transferase</keyword>
<reference evidence="4 5" key="1">
    <citation type="submission" date="2013-11" db="EMBL/GenBank/DDBJ databases">
        <title>Genomic analysis of Pelistega sp. HM-7.</title>
        <authorList>
            <person name="Kumbhare S.V."/>
            <person name="Shetty S.A."/>
            <person name="Sharma O."/>
            <person name="Dhotre D.P."/>
        </authorList>
    </citation>
    <scope>NUCLEOTIDE SEQUENCE [LARGE SCALE GENOMIC DNA]</scope>
    <source>
        <strain evidence="4 5">HM-7</strain>
    </source>
</reference>
<feature type="domain" description="Rhodanese" evidence="3">
    <location>
        <begin position="15"/>
        <end position="134"/>
    </location>
</feature>
<keyword evidence="2" id="KW-0677">Repeat</keyword>
<comment type="caution">
    <text evidence="4">The sequence shown here is derived from an EMBL/GenBank/DDBJ whole genome shotgun (WGS) entry which is preliminary data.</text>
</comment>
<dbReference type="Gene3D" id="3.40.250.10">
    <property type="entry name" value="Rhodanese-like domain"/>
    <property type="match status" value="2"/>
</dbReference>
<dbReference type="EMBL" id="AYSV01000098">
    <property type="protein sequence ID" value="ETD69183.1"/>
    <property type="molecule type" value="Genomic_DNA"/>
</dbReference>
<dbReference type="OrthoDB" id="9781034at2"/>
<dbReference type="CDD" id="cd01448">
    <property type="entry name" value="TST_Repeat_1"/>
    <property type="match status" value="1"/>
</dbReference>
<dbReference type="PATRIC" id="fig|1414851.3.peg.1922"/>
<dbReference type="AlphaFoldDB" id="V8FZR2"/>
<evidence type="ECO:0000256" key="1">
    <source>
        <dbReference type="ARBA" id="ARBA00022679"/>
    </source>
</evidence>
<dbReference type="InterPro" id="IPR001763">
    <property type="entry name" value="Rhodanese-like_dom"/>
</dbReference>
<evidence type="ECO:0000256" key="2">
    <source>
        <dbReference type="ARBA" id="ARBA00022737"/>
    </source>
</evidence>
<name>V8FZR2_9BURK</name>
<dbReference type="CDD" id="cd01449">
    <property type="entry name" value="TST_Repeat_2"/>
    <property type="match status" value="1"/>
</dbReference>
<evidence type="ECO:0000259" key="3">
    <source>
        <dbReference type="PROSITE" id="PS50206"/>
    </source>
</evidence>
<gene>
    <name evidence="4" type="ORF">V757_09280</name>
</gene>